<proteinExistence type="predicted"/>
<keyword evidence="4" id="KW-1185">Reference proteome</keyword>
<evidence type="ECO:0000256" key="1">
    <source>
        <dbReference type="SAM" id="MobiDB-lite"/>
    </source>
</evidence>
<sequence length="245" mass="27534">MANLPNDSQGYGSLMEGENLHHQHEKGDLQMSSSPGKASIHSTSSQLEYEKYMQILNTAKMLADKKDEGQDIREEVAQLRAFVEGLDPEEIPTFGGNPMLVVMLLEQENEELPPRADSAIQTSLTPPPSSREVPVPPLELEQLRHHDLSARENASPRRRRKRRLSAGNEFDPAPETEMESLPRMSLTAVSSVDCPPSLSASPIQVRLERSGLSWADFLYLFIVVAIVYWFYNHMSHHHCTADHPI</sequence>
<keyword evidence="2" id="KW-0812">Transmembrane</keyword>
<keyword evidence="2" id="KW-0472">Membrane</keyword>
<gene>
    <name evidence="3" type="ORF">WR25_07835</name>
</gene>
<feature type="compositionally biased region" description="Basic and acidic residues" evidence="1">
    <location>
        <begin position="141"/>
        <end position="150"/>
    </location>
</feature>
<feature type="region of interest" description="Disordered" evidence="1">
    <location>
        <begin position="112"/>
        <end position="180"/>
    </location>
</feature>
<evidence type="ECO:0000313" key="3">
    <source>
        <dbReference type="EMBL" id="PAV60361.1"/>
    </source>
</evidence>
<name>A0A2A2JFH8_9BILA</name>
<organism evidence="3 4">
    <name type="scientific">Diploscapter pachys</name>
    <dbReference type="NCBI Taxonomy" id="2018661"/>
    <lineage>
        <taxon>Eukaryota</taxon>
        <taxon>Metazoa</taxon>
        <taxon>Ecdysozoa</taxon>
        <taxon>Nematoda</taxon>
        <taxon>Chromadorea</taxon>
        <taxon>Rhabditida</taxon>
        <taxon>Rhabditina</taxon>
        <taxon>Rhabditomorpha</taxon>
        <taxon>Rhabditoidea</taxon>
        <taxon>Rhabditidae</taxon>
        <taxon>Diploscapter</taxon>
    </lineage>
</organism>
<feature type="region of interest" description="Disordered" evidence="1">
    <location>
        <begin position="23"/>
        <end position="45"/>
    </location>
</feature>
<dbReference type="EMBL" id="LIAE01010472">
    <property type="protein sequence ID" value="PAV60361.1"/>
    <property type="molecule type" value="Genomic_DNA"/>
</dbReference>
<keyword evidence="2" id="KW-1133">Transmembrane helix</keyword>
<feature type="compositionally biased region" description="Pro residues" evidence="1">
    <location>
        <begin position="125"/>
        <end position="137"/>
    </location>
</feature>
<dbReference type="Proteomes" id="UP000218231">
    <property type="component" value="Unassembled WGS sequence"/>
</dbReference>
<feature type="transmembrane region" description="Helical" evidence="2">
    <location>
        <begin position="211"/>
        <end position="231"/>
    </location>
</feature>
<evidence type="ECO:0000256" key="2">
    <source>
        <dbReference type="SAM" id="Phobius"/>
    </source>
</evidence>
<feature type="compositionally biased region" description="Polar residues" evidence="1">
    <location>
        <begin position="30"/>
        <end position="45"/>
    </location>
</feature>
<accession>A0A2A2JFH8</accession>
<protein>
    <submittedName>
        <fullName evidence="3">Uncharacterized protein</fullName>
    </submittedName>
</protein>
<dbReference type="AlphaFoldDB" id="A0A2A2JFH8"/>
<reference evidence="3 4" key="1">
    <citation type="journal article" date="2017" name="Curr. Biol.">
        <title>Genome architecture and evolution of a unichromosomal asexual nematode.</title>
        <authorList>
            <person name="Fradin H."/>
            <person name="Zegar C."/>
            <person name="Gutwein M."/>
            <person name="Lucas J."/>
            <person name="Kovtun M."/>
            <person name="Corcoran D."/>
            <person name="Baugh L.R."/>
            <person name="Kiontke K."/>
            <person name="Gunsalus K."/>
            <person name="Fitch D.H."/>
            <person name="Piano F."/>
        </authorList>
    </citation>
    <scope>NUCLEOTIDE SEQUENCE [LARGE SCALE GENOMIC DNA]</scope>
    <source>
        <strain evidence="3">PF1309</strain>
    </source>
</reference>
<comment type="caution">
    <text evidence="3">The sequence shown here is derived from an EMBL/GenBank/DDBJ whole genome shotgun (WGS) entry which is preliminary data.</text>
</comment>
<evidence type="ECO:0000313" key="4">
    <source>
        <dbReference type="Proteomes" id="UP000218231"/>
    </source>
</evidence>